<evidence type="ECO:0000256" key="6">
    <source>
        <dbReference type="ARBA" id="ARBA00007389"/>
    </source>
</evidence>
<dbReference type="PANTHER" id="PTHR30387:SF2">
    <property type="entry name" value="MANNONATE DEHYDRATASE"/>
    <property type="match status" value="1"/>
</dbReference>
<evidence type="ECO:0000256" key="10">
    <source>
        <dbReference type="ARBA" id="ARBA00023239"/>
    </source>
</evidence>
<dbReference type="SUPFAM" id="SSF51658">
    <property type="entry name" value="Xylose isomerase-like"/>
    <property type="match status" value="1"/>
</dbReference>
<dbReference type="Gene3D" id="3.20.20.150">
    <property type="entry name" value="Divalent-metal-dependent TIM barrel enzymes"/>
    <property type="match status" value="1"/>
</dbReference>
<dbReference type="EMBL" id="REGA01000010">
    <property type="protein sequence ID" value="RQG94262.1"/>
    <property type="molecule type" value="Genomic_DNA"/>
</dbReference>
<comment type="cofactor">
    <cofactor evidence="2">
        <name>Mn(2+)</name>
        <dbReference type="ChEBI" id="CHEBI:29035"/>
    </cofactor>
</comment>
<evidence type="ECO:0000256" key="1">
    <source>
        <dbReference type="ARBA" id="ARBA00001794"/>
    </source>
</evidence>
<dbReference type="InterPro" id="IPR036237">
    <property type="entry name" value="Xyl_isomerase-like_sf"/>
</dbReference>
<sequence>MRAGLGTFMDPHPDRLKFIKQIGVDDVLLNLWGAPEAGYPNLPLSGEHEWSFENLVVLRNQIEDAGLRLNAIENFPYSFYDDVMLGGPRQDEQLEHLKTTVRNVGRAGIPYMGYNWMPNGVWRSSTTHRLRGGAETSATDLDQLEDAPFTHDREYTEEELWANYERFLEELLPVAEEAGVTLALHPADPPVESIGGIPRLFYNFENFKRAMDLVPSDNHALQFCLGNWSAMGADLPEVIEYFGERDKLAYVHFQTISEPLPRFNEVFIDQDGYYDPYEIIAKLDEVGFSGMIIPGHVPKLEGDGQYLEHDDRSDLDVDGHGGWKERGRAFTIGYLRGLLETYGRETGRESAVYRPSEE</sequence>
<protein>
    <recommendedName>
        <fullName evidence="7">mannonate dehydratase</fullName>
        <ecNumber evidence="7">4.2.1.8</ecNumber>
    </recommendedName>
</protein>
<dbReference type="InterPro" id="IPR004628">
    <property type="entry name" value="Man_deHydtase"/>
</dbReference>
<dbReference type="GO" id="GO:0008927">
    <property type="term" value="F:mannonate dehydratase activity"/>
    <property type="evidence" value="ECO:0007669"/>
    <property type="project" value="UniProtKB-EC"/>
</dbReference>
<proteinExistence type="inferred from homology"/>
<comment type="caution">
    <text evidence="11">The sequence shown here is derived from an EMBL/GenBank/DDBJ whole genome shotgun (WGS) entry which is preliminary data.</text>
</comment>
<comment type="pathway">
    <text evidence="5">Carbohydrate metabolism; pentose and glucuronate interconversion.</text>
</comment>
<keyword evidence="8" id="KW-0408">Iron</keyword>
<evidence type="ECO:0000313" key="11">
    <source>
        <dbReference type="EMBL" id="RQG94262.1"/>
    </source>
</evidence>
<comment type="similarity">
    <text evidence="6">Belongs to the mannonate dehydratase family.</text>
</comment>
<name>A0A3N6N786_NATCH</name>
<evidence type="ECO:0000256" key="4">
    <source>
        <dbReference type="ARBA" id="ARBA00002713"/>
    </source>
</evidence>
<keyword evidence="10" id="KW-0456">Lyase</keyword>
<keyword evidence="12" id="KW-1185">Reference proteome</keyword>
<evidence type="ECO:0000256" key="3">
    <source>
        <dbReference type="ARBA" id="ARBA00001954"/>
    </source>
</evidence>
<gene>
    <name evidence="11" type="ORF">EA473_12710</name>
</gene>
<dbReference type="AlphaFoldDB" id="A0A3N6N786"/>
<reference evidence="11 12" key="1">
    <citation type="submission" date="2018-10" db="EMBL/GenBank/DDBJ databases">
        <title>Natrarchaeobius chitinivorans gen. nov., sp. nov., and Natrarchaeobius haloalkaliphilus sp. nov., alkaliphilic, chitin-utilizing haloarchaea from hypersaline alkaline lakes.</title>
        <authorList>
            <person name="Sorokin D.Y."/>
            <person name="Elcheninov A.G."/>
            <person name="Kostrikina N.A."/>
            <person name="Bale N.J."/>
            <person name="Sinninghe Damste J.S."/>
            <person name="Khijniak T.V."/>
            <person name="Kublanov I.V."/>
            <person name="Toshchakov S.V."/>
        </authorList>
    </citation>
    <scope>NUCLEOTIDE SEQUENCE [LARGE SCALE GENOMIC DNA]</scope>
    <source>
        <strain evidence="11 12">AArcht4T</strain>
    </source>
</reference>
<keyword evidence="9" id="KW-0464">Manganese</keyword>
<comment type="function">
    <text evidence="4">Catalyzes the dehydration of D-mannonate.</text>
</comment>
<evidence type="ECO:0000256" key="9">
    <source>
        <dbReference type="ARBA" id="ARBA00023211"/>
    </source>
</evidence>
<dbReference type="GO" id="GO:0030145">
    <property type="term" value="F:manganese ion binding"/>
    <property type="evidence" value="ECO:0007669"/>
    <property type="project" value="TreeGrafter"/>
</dbReference>
<comment type="cofactor">
    <cofactor evidence="3">
        <name>Fe(2+)</name>
        <dbReference type="ChEBI" id="CHEBI:29033"/>
    </cofactor>
</comment>
<evidence type="ECO:0000256" key="2">
    <source>
        <dbReference type="ARBA" id="ARBA00001936"/>
    </source>
</evidence>
<dbReference type="Proteomes" id="UP000282323">
    <property type="component" value="Unassembled WGS sequence"/>
</dbReference>
<dbReference type="GO" id="GO:0042840">
    <property type="term" value="P:D-glucuronate catabolic process"/>
    <property type="evidence" value="ECO:0007669"/>
    <property type="project" value="TreeGrafter"/>
</dbReference>
<dbReference type="Pfam" id="PF03786">
    <property type="entry name" value="UxuA"/>
    <property type="match status" value="1"/>
</dbReference>
<evidence type="ECO:0000313" key="12">
    <source>
        <dbReference type="Proteomes" id="UP000282323"/>
    </source>
</evidence>
<dbReference type="EC" id="4.2.1.8" evidence="7"/>
<organism evidence="11 12">
    <name type="scientific">Natrarchaeobius chitinivorans</name>
    <dbReference type="NCBI Taxonomy" id="1679083"/>
    <lineage>
        <taxon>Archaea</taxon>
        <taxon>Methanobacteriati</taxon>
        <taxon>Methanobacteriota</taxon>
        <taxon>Stenosarchaea group</taxon>
        <taxon>Halobacteria</taxon>
        <taxon>Halobacteriales</taxon>
        <taxon>Natrialbaceae</taxon>
        <taxon>Natrarchaeobius</taxon>
    </lineage>
</organism>
<comment type="catalytic activity">
    <reaction evidence="1">
        <text>D-mannonate = 2-dehydro-3-deoxy-D-gluconate + H2O</text>
        <dbReference type="Rhea" id="RHEA:20097"/>
        <dbReference type="ChEBI" id="CHEBI:15377"/>
        <dbReference type="ChEBI" id="CHEBI:17767"/>
        <dbReference type="ChEBI" id="CHEBI:57990"/>
        <dbReference type="EC" id="4.2.1.8"/>
    </reaction>
</comment>
<evidence type="ECO:0000256" key="8">
    <source>
        <dbReference type="ARBA" id="ARBA00023004"/>
    </source>
</evidence>
<dbReference type="PANTHER" id="PTHR30387">
    <property type="entry name" value="MANNONATE DEHYDRATASE"/>
    <property type="match status" value="1"/>
</dbReference>
<dbReference type="GO" id="GO:0008198">
    <property type="term" value="F:ferrous iron binding"/>
    <property type="evidence" value="ECO:0007669"/>
    <property type="project" value="TreeGrafter"/>
</dbReference>
<accession>A0A3N6N786</accession>
<evidence type="ECO:0000256" key="5">
    <source>
        <dbReference type="ARBA" id="ARBA00004892"/>
    </source>
</evidence>
<evidence type="ECO:0000256" key="7">
    <source>
        <dbReference type="ARBA" id="ARBA00012927"/>
    </source>
</evidence>